<dbReference type="InterPro" id="IPR036864">
    <property type="entry name" value="Zn2-C6_fun-type_DNA-bd_sf"/>
</dbReference>
<dbReference type="Gene3D" id="4.10.240.10">
    <property type="entry name" value="Zn(2)-C6 fungal-type DNA-binding domain"/>
    <property type="match status" value="1"/>
</dbReference>
<dbReference type="CDD" id="cd00067">
    <property type="entry name" value="GAL4"/>
    <property type="match status" value="1"/>
</dbReference>
<dbReference type="Proteomes" id="UP000030651">
    <property type="component" value="Unassembled WGS sequence"/>
</dbReference>
<dbReference type="OMA" id="HTTVLCW"/>
<dbReference type="EMBL" id="KI912109">
    <property type="protein sequence ID" value="ETS86553.1"/>
    <property type="molecule type" value="Genomic_DNA"/>
</dbReference>
<dbReference type="SUPFAM" id="SSF57701">
    <property type="entry name" value="Zn2/Cys6 DNA-binding domain"/>
    <property type="match status" value="1"/>
</dbReference>
<dbReference type="GO" id="GO:0000976">
    <property type="term" value="F:transcription cis-regulatory region binding"/>
    <property type="evidence" value="ECO:0007669"/>
    <property type="project" value="TreeGrafter"/>
</dbReference>
<feature type="region of interest" description="Disordered" evidence="3">
    <location>
        <begin position="1"/>
        <end position="20"/>
    </location>
</feature>
<reference evidence="6" key="1">
    <citation type="journal article" date="2015" name="BMC Genomics">
        <title>Genomic and transcriptomic analysis of the endophytic fungus Pestalotiopsis fici reveals its lifestyle and high potential for synthesis of natural products.</title>
        <authorList>
            <person name="Wang X."/>
            <person name="Zhang X."/>
            <person name="Liu L."/>
            <person name="Xiang M."/>
            <person name="Wang W."/>
            <person name="Sun X."/>
            <person name="Che Y."/>
            <person name="Guo L."/>
            <person name="Liu G."/>
            <person name="Guo L."/>
            <person name="Wang C."/>
            <person name="Yin W.B."/>
            <person name="Stadler M."/>
            <person name="Zhang X."/>
            <person name="Liu X."/>
        </authorList>
    </citation>
    <scope>NUCLEOTIDE SEQUENCE [LARGE SCALE GENOMIC DNA]</scope>
    <source>
        <strain evidence="6">W106-1 / CGMCC3.15140</strain>
    </source>
</reference>
<gene>
    <name evidence="5" type="ORF">PFICI_00381</name>
</gene>
<dbReference type="RefSeq" id="XP_007827153.1">
    <property type="nucleotide sequence ID" value="XM_007828962.1"/>
</dbReference>
<accession>W3XKH2</accession>
<evidence type="ECO:0000313" key="5">
    <source>
        <dbReference type="EMBL" id="ETS86553.1"/>
    </source>
</evidence>
<dbReference type="OrthoDB" id="1919336at2759"/>
<dbReference type="GO" id="GO:0005634">
    <property type="term" value="C:nucleus"/>
    <property type="evidence" value="ECO:0007669"/>
    <property type="project" value="UniProtKB-SubCell"/>
</dbReference>
<organism evidence="5 6">
    <name type="scientific">Pestalotiopsis fici (strain W106-1 / CGMCC3.15140)</name>
    <dbReference type="NCBI Taxonomy" id="1229662"/>
    <lineage>
        <taxon>Eukaryota</taxon>
        <taxon>Fungi</taxon>
        <taxon>Dikarya</taxon>
        <taxon>Ascomycota</taxon>
        <taxon>Pezizomycotina</taxon>
        <taxon>Sordariomycetes</taxon>
        <taxon>Xylariomycetidae</taxon>
        <taxon>Amphisphaeriales</taxon>
        <taxon>Sporocadaceae</taxon>
        <taxon>Pestalotiopsis</taxon>
    </lineage>
</organism>
<protein>
    <recommendedName>
        <fullName evidence="4">Zn(2)-C6 fungal-type domain-containing protein</fullName>
    </recommendedName>
</protein>
<dbReference type="SMART" id="SM00066">
    <property type="entry name" value="GAL4"/>
    <property type="match status" value="1"/>
</dbReference>
<dbReference type="PROSITE" id="PS50048">
    <property type="entry name" value="ZN2_CY6_FUNGAL_2"/>
    <property type="match status" value="1"/>
</dbReference>
<keyword evidence="2" id="KW-0539">Nucleus</keyword>
<dbReference type="GO" id="GO:0008270">
    <property type="term" value="F:zinc ion binding"/>
    <property type="evidence" value="ECO:0007669"/>
    <property type="project" value="InterPro"/>
</dbReference>
<dbReference type="GO" id="GO:0000981">
    <property type="term" value="F:DNA-binding transcription factor activity, RNA polymerase II-specific"/>
    <property type="evidence" value="ECO:0007669"/>
    <property type="project" value="InterPro"/>
</dbReference>
<dbReference type="InterPro" id="IPR001138">
    <property type="entry name" value="Zn2Cys6_DnaBD"/>
</dbReference>
<evidence type="ECO:0000256" key="1">
    <source>
        <dbReference type="ARBA" id="ARBA00004123"/>
    </source>
</evidence>
<dbReference type="PROSITE" id="PS00463">
    <property type="entry name" value="ZN2_CY6_FUNGAL_1"/>
    <property type="match status" value="1"/>
</dbReference>
<dbReference type="GO" id="GO:0045944">
    <property type="term" value="P:positive regulation of transcription by RNA polymerase II"/>
    <property type="evidence" value="ECO:0007669"/>
    <property type="project" value="TreeGrafter"/>
</dbReference>
<dbReference type="HOGENOM" id="CLU_023417_2_1_1"/>
<proteinExistence type="predicted"/>
<dbReference type="InParanoid" id="W3XKH2"/>
<keyword evidence="6" id="KW-1185">Reference proteome</keyword>
<name>W3XKH2_PESFW</name>
<dbReference type="PANTHER" id="PTHR37534:SF43">
    <property type="entry name" value="FINGER DOMAIN PROTEIN, PUTATIVE (AFU_ORTHOLOGUE AFUA_1G01850)-RELATED"/>
    <property type="match status" value="1"/>
</dbReference>
<dbReference type="GeneID" id="19265394"/>
<evidence type="ECO:0000256" key="2">
    <source>
        <dbReference type="ARBA" id="ARBA00023242"/>
    </source>
</evidence>
<feature type="domain" description="Zn(2)-C6 fungal-type" evidence="4">
    <location>
        <begin position="28"/>
        <end position="58"/>
    </location>
</feature>
<evidence type="ECO:0000259" key="4">
    <source>
        <dbReference type="PROSITE" id="PS50048"/>
    </source>
</evidence>
<dbReference type="InterPro" id="IPR021858">
    <property type="entry name" value="Fun_TF"/>
</dbReference>
<dbReference type="KEGG" id="pfy:PFICI_00381"/>
<dbReference type="PANTHER" id="PTHR37534">
    <property type="entry name" value="TRANSCRIPTIONAL ACTIVATOR PROTEIN UGA3"/>
    <property type="match status" value="1"/>
</dbReference>
<evidence type="ECO:0000313" key="6">
    <source>
        <dbReference type="Proteomes" id="UP000030651"/>
    </source>
</evidence>
<dbReference type="Pfam" id="PF11951">
    <property type="entry name" value="Fungal_trans_2"/>
    <property type="match status" value="1"/>
</dbReference>
<sequence length="510" mass="56050">MAGASFPAAAPKPLRGTTGAQRQKTVTGCIGCRLRRKKCDETRPQCLGCGRNGLLCVFPEAGNEEHARLLRRTNCTRKQPVYETGKHQVDPNISHSSTRLEDLSSPRMLGIEQCMVPGNHHLRQPASQRLLHHYINRTSKAMATCRDVESPFLTELIPVAMANDELVLNAILACSGIHLAALSGSVVDATTWVHYGQAVQNQKFALTQLVQGSSRPLVSATITAILLCIAETFLAGAGKQAMNHLKAAQAMMRQVLDLPKEMLDKGVRTFLVERVSYMITLAHVSLGSTHDQSILNDTAVLFSSIHSMPLIQGSSSSGCVHDLFWLIPQVSAIAHRASNEIRSVAQFTPEIIAEYQSLLCSVSSWEPKSGDEIYNSCGRVYQQALLVYLASVFDAESLSHPASKSAYSSMIHKAFECIEGLLDLSTLNATRITTTLCWPLAIFGACARTRVHQTFIDTKLATIAEAYASQSVRDTRDLLQRLWSSNNPRTYSPLELEQLMQEDDVTILFL</sequence>
<evidence type="ECO:0000256" key="3">
    <source>
        <dbReference type="SAM" id="MobiDB-lite"/>
    </source>
</evidence>
<dbReference type="AlphaFoldDB" id="W3XKH2"/>
<dbReference type="Pfam" id="PF00172">
    <property type="entry name" value="Zn_clus"/>
    <property type="match status" value="1"/>
</dbReference>
<dbReference type="eggNOG" id="ENOG502QWIS">
    <property type="taxonomic scope" value="Eukaryota"/>
</dbReference>
<comment type="subcellular location">
    <subcellularLocation>
        <location evidence="1">Nucleus</location>
    </subcellularLocation>
</comment>